<gene>
    <name evidence="1" type="ORF">DSO57_1029569</name>
</gene>
<comment type="caution">
    <text evidence="1">The sequence shown here is derived from an EMBL/GenBank/DDBJ whole genome shotgun (WGS) entry which is preliminary data.</text>
</comment>
<name>A0ACC2ULY9_9FUNG</name>
<evidence type="ECO:0000313" key="2">
    <source>
        <dbReference type="Proteomes" id="UP001165960"/>
    </source>
</evidence>
<organism evidence="1 2">
    <name type="scientific">Entomophthora muscae</name>
    <dbReference type="NCBI Taxonomy" id="34485"/>
    <lineage>
        <taxon>Eukaryota</taxon>
        <taxon>Fungi</taxon>
        <taxon>Fungi incertae sedis</taxon>
        <taxon>Zoopagomycota</taxon>
        <taxon>Entomophthoromycotina</taxon>
        <taxon>Entomophthoromycetes</taxon>
        <taxon>Entomophthorales</taxon>
        <taxon>Entomophthoraceae</taxon>
        <taxon>Entomophthora</taxon>
    </lineage>
</organism>
<keyword evidence="2" id="KW-1185">Reference proteome</keyword>
<proteinExistence type="predicted"/>
<dbReference type="EMBL" id="QTSX02000196">
    <property type="protein sequence ID" value="KAJ9087792.1"/>
    <property type="molecule type" value="Genomic_DNA"/>
</dbReference>
<evidence type="ECO:0000313" key="1">
    <source>
        <dbReference type="EMBL" id="KAJ9087792.1"/>
    </source>
</evidence>
<reference evidence="1" key="1">
    <citation type="submission" date="2022-04" db="EMBL/GenBank/DDBJ databases">
        <title>Genome of the entomopathogenic fungus Entomophthora muscae.</title>
        <authorList>
            <person name="Elya C."/>
            <person name="Lovett B.R."/>
            <person name="Lee E."/>
            <person name="Macias A.M."/>
            <person name="Hajek A.E."/>
            <person name="De Bivort B.L."/>
            <person name="Kasson M.T."/>
            <person name="De Fine Licht H.H."/>
            <person name="Stajich J.E."/>
        </authorList>
    </citation>
    <scope>NUCLEOTIDE SEQUENCE</scope>
    <source>
        <strain evidence="1">Berkeley</strain>
    </source>
</reference>
<sequence>MEVPSLNPFLWKNHCQLKYLVSWKGYPDSKNSWALHYNCSNFLELIQEFYICNPNAIGYPKLTLAAMKLPPAHKNFSLFHLPDSDIVPQAATVVSLTPWYLTLCQVPGSQVPHM</sequence>
<dbReference type="Proteomes" id="UP001165960">
    <property type="component" value="Unassembled WGS sequence"/>
</dbReference>
<accession>A0ACC2ULY9</accession>
<protein>
    <submittedName>
        <fullName evidence="1">Uncharacterized protein</fullName>
    </submittedName>
</protein>